<dbReference type="AlphaFoldDB" id="A0A4S3J2S8"/>
<reference evidence="1 2" key="1">
    <citation type="submission" date="2019-03" db="EMBL/GenBank/DDBJ databases">
        <title>The genome sequence of a newly discovered highly antifungal drug resistant Aspergillus species, Aspergillus tanneri NIH 1004.</title>
        <authorList>
            <person name="Mounaud S."/>
            <person name="Singh I."/>
            <person name="Joardar V."/>
            <person name="Pakala S."/>
            <person name="Pakala S."/>
            <person name="Venepally P."/>
            <person name="Hoover J."/>
            <person name="Nierman W."/>
            <person name="Chung J."/>
            <person name="Losada L."/>
        </authorList>
    </citation>
    <scope>NUCLEOTIDE SEQUENCE [LARGE SCALE GENOMIC DNA]</scope>
    <source>
        <strain evidence="1 2">NIH1004</strain>
    </source>
</reference>
<name>A0A4S3J2S8_9EURO</name>
<dbReference type="VEuPathDB" id="FungiDB:EYZ11_011463"/>
<organism evidence="1 2">
    <name type="scientific">Aspergillus tanneri</name>
    <dbReference type="NCBI Taxonomy" id="1220188"/>
    <lineage>
        <taxon>Eukaryota</taxon>
        <taxon>Fungi</taxon>
        <taxon>Dikarya</taxon>
        <taxon>Ascomycota</taxon>
        <taxon>Pezizomycotina</taxon>
        <taxon>Eurotiomycetes</taxon>
        <taxon>Eurotiomycetidae</taxon>
        <taxon>Eurotiales</taxon>
        <taxon>Aspergillaceae</taxon>
        <taxon>Aspergillus</taxon>
        <taxon>Aspergillus subgen. Circumdati</taxon>
    </lineage>
</organism>
<evidence type="ECO:0000313" key="2">
    <source>
        <dbReference type="Proteomes" id="UP000308092"/>
    </source>
</evidence>
<evidence type="ECO:0000313" key="1">
    <source>
        <dbReference type="EMBL" id="THC89096.1"/>
    </source>
</evidence>
<sequence>MALNSTGDAEMQNGRMIDANGDDSFELAVIWQALKPSRPGICSVYRQGPNQAPFMHLVTKTRPILPTNYNSIELIARNIHLIRLFKGRNTTIDKPP</sequence>
<accession>A0A4S3J2S8</accession>
<keyword evidence="2" id="KW-1185">Reference proteome</keyword>
<proteinExistence type="predicted"/>
<gene>
    <name evidence="1" type="ORF">EYZ11_011463</name>
</gene>
<dbReference type="EMBL" id="SOSA01000711">
    <property type="protein sequence ID" value="THC89096.1"/>
    <property type="molecule type" value="Genomic_DNA"/>
</dbReference>
<protein>
    <submittedName>
        <fullName evidence="1">Uncharacterized protein</fullName>
    </submittedName>
</protein>
<comment type="caution">
    <text evidence="1">The sequence shown here is derived from an EMBL/GenBank/DDBJ whole genome shotgun (WGS) entry which is preliminary data.</text>
</comment>
<dbReference type="Proteomes" id="UP000308092">
    <property type="component" value="Unassembled WGS sequence"/>
</dbReference>